<name>A0A1J6IWY3_NICAT</name>
<dbReference type="STRING" id="49451.A0A1J6IWY3"/>
<comment type="caution">
    <text evidence="2">The sequence shown here is derived from an EMBL/GenBank/DDBJ whole genome shotgun (WGS) entry which is preliminary data.</text>
</comment>
<feature type="region of interest" description="Disordered" evidence="1">
    <location>
        <begin position="77"/>
        <end position="125"/>
    </location>
</feature>
<protein>
    <submittedName>
        <fullName evidence="2">Protein-tyrosine-phosphatase mkp1</fullName>
    </submittedName>
</protein>
<dbReference type="PANTHER" id="PTHR46381:SF2">
    <property type="entry name" value="MAP KINASE PHOSPHATASE"/>
    <property type="match status" value="1"/>
</dbReference>
<dbReference type="Proteomes" id="UP000187609">
    <property type="component" value="Unassembled WGS sequence"/>
</dbReference>
<accession>A0A1J6IWY3</accession>
<evidence type="ECO:0000313" key="2">
    <source>
        <dbReference type="EMBL" id="OIT03299.1"/>
    </source>
</evidence>
<dbReference type="Gramene" id="OIT03299">
    <property type="protein sequence ID" value="OIT03299"/>
    <property type="gene ID" value="A4A49_17236"/>
</dbReference>
<dbReference type="EMBL" id="MJEQ01037187">
    <property type="protein sequence ID" value="OIT03299.1"/>
    <property type="molecule type" value="Genomic_DNA"/>
</dbReference>
<dbReference type="AlphaFoldDB" id="A0A1J6IWY3"/>
<reference evidence="2" key="1">
    <citation type="submission" date="2016-11" db="EMBL/GenBank/DDBJ databases">
        <title>The genome of Nicotiana attenuata.</title>
        <authorList>
            <person name="Xu S."/>
            <person name="Brockmoeller T."/>
            <person name="Gaquerel E."/>
            <person name="Navarro A."/>
            <person name="Kuhl H."/>
            <person name="Gase K."/>
            <person name="Ling Z."/>
            <person name="Zhou W."/>
            <person name="Kreitzer C."/>
            <person name="Stanke M."/>
            <person name="Tang H."/>
            <person name="Lyons E."/>
            <person name="Pandey P."/>
            <person name="Pandey S.P."/>
            <person name="Timmermann B."/>
            <person name="Baldwin I.T."/>
        </authorList>
    </citation>
    <scope>NUCLEOTIDE SEQUENCE [LARGE SCALE GENOMIC DNA]</scope>
    <source>
        <strain evidence="2">UT</strain>
    </source>
</reference>
<gene>
    <name evidence="2" type="primary">MKP1_4</name>
    <name evidence="2" type="ORF">A4A49_17236</name>
</gene>
<feature type="compositionally biased region" description="Polar residues" evidence="1">
    <location>
        <begin position="100"/>
        <end position="125"/>
    </location>
</feature>
<keyword evidence="3" id="KW-1185">Reference proteome</keyword>
<organism evidence="2 3">
    <name type="scientific">Nicotiana attenuata</name>
    <name type="common">Coyote tobacco</name>
    <dbReference type="NCBI Taxonomy" id="49451"/>
    <lineage>
        <taxon>Eukaryota</taxon>
        <taxon>Viridiplantae</taxon>
        <taxon>Streptophyta</taxon>
        <taxon>Embryophyta</taxon>
        <taxon>Tracheophyta</taxon>
        <taxon>Spermatophyta</taxon>
        <taxon>Magnoliopsida</taxon>
        <taxon>eudicotyledons</taxon>
        <taxon>Gunneridae</taxon>
        <taxon>Pentapetalae</taxon>
        <taxon>asterids</taxon>
        <taxon>lamiids</taxon>
        <taxon>Solanales</taxon>
        <taxon>Solanaceae</taxon>
        <taxon>Nicotianoideae</taxon>
        <taxon>Nicotianeae</taxon>
        <taxon>Nicotiana</taxon>
    </lineage>
</organism>
<proteinExistence type="predicted"/>
<evidence type="ECO:0000313" key="3">
    <source>
        <dbReference type="Proteomes" id="UP000187609"/>
    </source>
</evidence>
<evidence type="ECO:0000256" key="1">
    <source>
        <dbReference type="SAM" id="MobiDB-lite"/>
    </source>
</evidence>
<sequence length="125" mass="13731">MINDNIIQYIGQKKVGEYDLDFEIFYKALTGGVVPPFPLSGTESEMHLPARENGWSRLRRKFSSGIMKEFITASKLYSHTGGQGSPVLDKMDTSKEVSPALTSSPSSPQCDSRDSFSSYATSSPI</sequence>
<dbReference type="PANTHER" id="PTHR46381">
    <property type="entry name" value="MKPA PROTEIN"/>
    <property type="match status" value="1"/>
</dbReference>